<dbReference type="EMBL" id="JARAWP010000043">
    <property type="protein sequence ID" value="MDX3025164.1"/>
    <property type="molecule type" value="Genomic_DNA"/>
</dbReference>
<dbReference type="GeneID" id="69813467"/>
<keyword evidence="5" id="KW-1185">Reference proteome</keyword>
<organism evidence="3 6">
    <name type="scientific">Streptomyces acidiscabies</name>
    <dbReference type="NCBI Taxonomy" id="42234"/>
    <lineage>
        <taxon>Bacteria</taxon>
        <taxon>Bacillati</taxon>
        <taxon>Actinomycetota</taxon>
        <taxon>Actinomycetes</taxon>
        <taxon>Kitasatosporales</taxon>
        <taxon>Streptomycetaceae</taxon>
        <taxon>Streptomyces</taxon>
    </lineage>
</organism>
<dbReference type="InterPro" id="IPR006311">
    <property type="entry name" value="TAT_signal"/>
</dbReference>
<sequence>MNTQGANAGERPEPAQDNTLTRRRFVRNTTVGAVMVLGTSAISVPGASGASRPQCAALVGGGPMWVTPGCDDPTYDRPVIDSESELTSPVPHRKVSGHFDGTDKKFNLYLPPKGQWQSRFFHKVYPLTDENAVDQDIAFGVDSGAYVVQTNGGTGYRADAAAAKFSRTYAAKYYGSSKKIHGYIWGGSGGSYQTIGAIENTEGVWDGAVPFIPGTPYSVPSSFTVRALARLVLRDKAPRIADAVRPGGSGKPFEGLNGVERAMLRETTEFGVPLRAWEDSAYVLGLSAPDGLLGFTAVLRAMDPAYADDFWSKPGYLGTEKSALGDIVRGARIDLLTTVQKVDRDAGNTPTSLVLAAAPVQVDTTGLDFTVVGGDGTTVIGTLQASLDPATRVVTLASGNDPKTLAALDAGVGLRLDNKWTIAFRAYHRYQVPTRPGFYAWDQYRGPDGEPLYPQRALQVGPLISKSTSGGGTHTGKITGKVIVVGNLVDTDADPWPGDWYRARVREALGGRYEDAFRLWYNDNADHLEGPVTGARAARLVEFTGILQQALRDVSAWVEKGVKPARTTSYDVTGSQISVPEHAADRRGIQPVVDLTVDGTDRIEVRAGTPVTFKARIEVPPGAGRVVHTEWDFAGTGDFAAKPFGPPRATVEIRQTFTYPEPGTYLPVLRATAQREGDTATPFAQVGNIGRARVVVR</sequence>
<dbReference type="GO" id="GO:0005975">
    <property type="term" value="P:carbohydrate metabolic process"/>
    <property type="evidence" value="ECO:0007669"/>
    <property type="project" value="UniProtKB-ARBA"/>
</dbReference>
<evidence type="ECO:0000313" key="4">
    <source>
        <dbReference type="EMBL" id="MDX3025164.1"/>
    </source>
</evidence>
<evidence type="ECO:0000313" key="5">
    <source>
        <dbReference type="Proteomes" id="UP001272987"/>
    </source>
</evidence>
<accession>A0AAP6BLE9</accession>
<proteinExistence type="predicted"/>
<evidence type="ECO:0000313" key="6">
    <source>
        <dbReference type="Proteomes" id="UP001282288"/>
    </source>
</evidence>
<dbReference type="InterPro" id="IPR000601">
    <property type="entry name" value="PKD_dom"/>
</dbReference>
<dbReference type="PROSITE" id="PS51318">
    <property type="entry name" value="TAT"/>
    <property type="match status" value="1"/>
</dbReference>
<feature type="domain" description="PKD" evidence="2">
    <location>
        <begin position="595"/>
        <end position="683"/>
    </location>
</feature>
<reference evidence="3 5" key="1">
    <citation type="journal article" date="2023" name="Microb. Genom.">
        <title>Mesoterricola silvestris gen. nov., sp. nov., Mesoterricola sediminis sp. nov., Geothrix oryzae sp. nov., Geothrix edaphica sp. nov., Geothrix rubra sp. nov., and Geothrix limicola sp. nov., six novel members of Acidobacteriota isolated from soils.</title>
        <authorList>
            <person name="Weisberg A.J."/>
            <person name="Pearce E."/>
            <person name="Kramer C.G."/>
            <person name="Chang J.H."/>
            <person name="Clarke C.R."/>
        </authorList>
    </citation>
    <scope>NUCLEOTIDE SEQUENCE</scope>
    <source>
        <strain evidence="4 5">NB05-1H</strain>
        <strain evidence="3">NRRL_B-16521</strain>
    </source>
</reference>
<dbReference type="RefSeq" id="WP_010360797.1">
    <property type="nucleotide sequence ID" value="NZ_BCMK01000014.1"/>
</dbReference>
<dbReference type="Proteomes" id="UP001282288">
    <property type="component" value="Unassembled WGS sequence"/>
</dbReference>
<dbReference type="InterPro" id="IPR035986">
    <property type="entry name" value="PKD_dom_sf"/>
</dbReference>
<evidence type="ECO:0000259" key="2">
    <source>
        <dbReference type="Pfam" id="PF00801"/>
    </source>
</evidence>
<name>A0AAP6BLE9_9ACTN</name>
<dbReference type="Pfam" id="PF00801">
    <property type="entry name" value="PKD"/>
    <property type="match status" value="1"/>
</dbReference>
<gene>
    <name evidence="3" type="ORF">PV399_44170</name>
    <name evidence="4" type="ORF">PV666_45955</name>
</gene>
<evidence type="ECO:0000313" key="3">
    <source>
        <dbReference type="EMBL" id="MDX2966652.1"/>
    </source>
</evidence>
<dbReference type="InterPro" id="IPR013783">
    <property type="entry name" value="Ig-like_fold"/>
</dbReference>
<feature type="region of interest" description="Disordered" evidence="1">
    <location>
        <begin position="1"/>
        <end position="20"/>
    </location>
</feature>
<dbReference type="Gene3D" id="2.60.40.10">
    <property type="entry name" value="Immunoglobulins"/>
    <property type="match status" value="1"/>
</dbReference>
<comment type="caution">
    <text evidence="3">The sequence shown here is derived from an EMBL/GenBank/DDBJ whole genome shotgun (WGS) entry which is preliminary data.</text>
</comment>
<dbReference type="SUPFAM" id="SSF49299">
    <property type="entry name" value="PKD domain"/>
    <property type="match status" value="1"/>
</dbReference>
<dbReference type="AlphaFoldDB" id="A0AAP6BLE9"/>
<evidence type="ECO:0000256" key="1">
    <source>
        <dbReference type="SAM" id="MobiDB-lite"/>
    </source>
</evidence>
<protein>
    <submittedName>
        <fullName evidence="3">Tat pathway signal sequence domain protein</fullName>
    </submittedName>
</protein>
<dbReference type="EMBL" id="JARAWC010000064">
    <property type="protein sequence ID" value="MDX2966652.1"/>
    <property type="molecule type" value="Genomic_DNA"/>
</dbReference>
<dbReference type="Proteomes" id="UP001272987">
    <property type="component" value="Unassembled WGS sequence"/>
</dbReference>